<gene>
    <name evidence="7" type="ORF">GCM10023143_19800</name>
</gene>
<accession>A0ABP8FU04</accession>
<keyword evidence="4" id="KW-1133">Transmembrane helix</keyword>
<dbReference type="InterPro" id="IPR023353">
    <property type="entry name" value="LemA-like_dom_sf"/>
</dbReference>
<comment type="similarity">
    <text evidence="2">Belongs to the LemA family.</text>
</comment>
<evidence type="ECO:0000256" key="3">
    <source>
        <dbReference type="ARBA" id="ARBA00022692"/>
    </source>
</evidence>
<evidence type="ECO:0000256" key="4">
    <source>
        <dbReference type="ARBA" id="ARBA00022989"/>
    </source>
</evidence>
<dbReference type="Proteomes" id="UP001501207">
    <property type="component" value="Unassembled WGS sequence"/>
</dbReference>
<evidence type="ECO:0000256" key="5">
    <source>
        <dbReference type="ARBA" id="ARBA00023136"/>
    </source>
</evidence>
<sequence length="211" mass="23161">MKKGCIPILIIVALILLIGGCGIKNSYNNMVTLDQNVQSQWSQVENQYQRRADLIPNLVNTVKGAADFEKSTLTQVIQARASATQIKVDPNDLSPEKIQQFQQAQGQLSQALGRLMVVSERYPELKANQNFRDLQAQLEGTENRITVARKDFNDAVQGFNTKIKRFPAVLWAGIFGFKEKGFFKAQAGAETAPTVNFGNSNAAASADTTAP</sequence>
<evidence type="ECO:0000313" key="8">
    <source>
        <dbReference type="Proteomes" id="UP001501207"/>
    </source>
</evidence>
<evidence type="ECO:0000256" key="1">
    <source>
        <dbReference type="ARBA" id="ARBA00004167"/>
    </source>
</evidence>
<dbReference type="PROSITE" id="PS51257">
    <property type="entry name" value="PROKAR_LIPOPROTEIN"/>
    <property type="match status" value="1"/>
</dbReference>
<keyword evidence="3" id="KW-0812">Transmembrane</keyword>
<dbReference type="PANTHER" id="PTHR34478:SF2">
    <property type="entry name" value="MEMBRANE PROTEIN"/>
    <property type="match status" value="1"/>
</dbReference>
<dbReference type="PANTHER" id="PTHR34478">
    <property type="entry name" value="PROTEIN LEMA"/>
    <property type="match status" value="1"/>
</dbReference>
<evidence type="ECO:0000313" key="7">
    <source>
        <dbReference type="EMBL" id="GAA4310948.1"/>
    </source>
</evidence>
<feature type="coiled-coil region" evidence="6">
    <location>
        <begin position="124"/>
        <end position="151"/>
    </location>
</feature>
<evidence type="ECO:0000256" key="6">
    <source>
        <dbReference type="SAM" id="Coils"/>
    </source>
</evidence>
<name>A0ABP8FU04_9BACT</name>
<dbReference type="Gene3D" id="1.20.1440.20">
    <property type="entry name" value="LemA-like domain"/>
    <property type="match status" value="1"/>
</dbReference>
<keyword evidence="5" id="KW-0472">Membrane</keyword>
<dbReference type="RefSeq" id="WP_344978748.1">
    <property type="nucleotide sequence ID" value="NZ_BAABFN010000004.1"/>
</dbReference>
<comment type="caution">
    <text evidence="7">The sequence shown here is derived from an EMBL/GenBank/DDBJ whole genome shotgun (WGS) entry which is preliminary data.</text>
</comment>
<dbReference type="Pfam" id="PF04011">
    <property type="entry name" value="LemA"/>
    <property type="match status" value="1"/>
</dbReference>
<proteinExistence type="inferred from homology"/>
<dbReference type="EMBL" id="BAABFN010000004">
    <property type="protein sequence ID" value="GAA4310948.1"/>
    <property type="molecule type" value="Genomic_DNA"/>
</dbReference>
<reference evidence="8" key="1">
    <citation type="journal article" date="2019" name="Int. J. Syst. Evol. Microbiol.">
        <title>The Global Catalogue of Microorganisms (GCM) 10K type strain sequencing project: providing services to taxonomists for standard genome sequencing and annotation.</title>
        <authorList>
            <consortium name="The Broad Institute Genomics Platform"/>
            <consortium name="The Broad Institute Genome Sequencing Center for Infectious Disease"/>
            <person name="Wu L."/>
            <person name="Ma J."/>
        </authorList>
    </citation>
    <scope>NUCLEOTIDE SEQUENCE [LARGE SCALE GENOMIC DNA]</scope>
    <source>
        <strain evidence="8">JCM 17664</strain>
    </source>
</reference>
<keyword evidence="6" id="KW-0175">Coiled coil</keyword>
<organism evidence="7 8">
    <name type="scientific">Compostibacter hankyongensis</name>
    <dbReference type="NCBI Taxonomy" id="1007089"/>
    <lineage>
        <taxon>Bacteria</taxon>
        <taxon>Pseudomonadati</taxon>
        <taxon>Bacteroidota</taxon>
        <taxon>Chitinophagia</taxon>
        <taxon>Chitinophagales</taxon>
        <taxon>Chitinophagaceae</taxon>
        <taxon>Compostibacter</taxon>
    </lineage>
</organism>
<protein>
    <submittedName>
        <fullName evidence="7">LemA family protein</fullName>
    </submittedName>
</protein>
<evidence type="ECO:0000256" key="2">
    <source>
        <dbReference type="ARBA" id="ARBA00008854"/>
    </source>
</evidence>
<comment type="subcellular location">
    <subcellularLocation>
        <location evidence="1">Membrane</location>
        <topology evidence="1">Single-pass membrane protein</topology>
    </subcellularLocation>
</comment>
<dbReference type="InterPro" id="IPR007156">
    <property type="entry name" value="MamQ_LemA"/>
</dbReference>
<keyword evidence="8" id="KW-1185">Reference proteome</keyword>
<dbReference type="SUPFAM" id="SSF140478">
    <property type="entry name" value="LemA-like"/>
    <property type="match status" value="1"/>
</dbReference>